<accession>A0AAW0SP06</accession>
<gene>
    <name evidence="1" type="ORF">O3P69_009838</name>
</gene>
<protein>
    <submittedName>
        <fullName evidence="1">Uncharacterized protein</fullName>
    </submittedName>
</protein>
<evidence type="ECO:0000313" key="2">
    <source>
        <dbReference type="Proteomes" id="UP001487740"/>
    </source>
</evidence>
<comment type="caution">
    <text evidence="1">The sequence shown here is derived from an EMBL/GenBank/DDBJ whole genome shotgun (WGS) entry which is preliminary data.</text>
</comment>
<organism evidence="1 2">
    <name type="scientific">Scylla paramamosain</name>
    <name type="common">Mud crab</name>
    <dbReference type="NCBI Taxonomy" id="85552"/>
    <lineage>
        <taxon>Eukaryota</taxon>
        <taxon>Metazoa</taxon>
        <taxon>Ecdysozoa</taxon>
        <taxon>Arthropoda</taxon>
        <taxon>Crustacea</taxon>
        <taxon>Multicrustacea</taxon>
        <taxon>Malacostraca</taxon>
        <taxon>Eumalacostraca</taxon>
        <taxon>Eucarida</taxon>
        <taxon>Decapoda</taxon>
        <taxon>Pleocyemata</taxon>
        <taxon>Brachyura</taxon>
        <taxon>Eubrachyura</taxon>
        <taxon>Portunoidea</taxon>
        <taxon>Portunidae</taxon>
        <taxon>Portuninae</taxon>
        <taxon>Scylla</taxon>
    </lineage>
</organism>
<name>A0AAW0SP06_SCYPA</name>
<dbReference type="EMBL" id="JARAKH010000048">
    <property type="protein sequence ID" value="KAK8376457.1"/>
    <property type="molecule type" value="Genomic_DNA"/>
</dbReference>
<dbReference type="AlphaFoldDB" id="A0AAW0SP06"/>
<reference evidence="1 2" key="1">
    <citation type="submission" date="2023-03" db="EMBL/GenBank/DDBJ databases">
        <title>High-quality genome of Scylla paramamosain provides insights in environmental adaptation.</title>
        <authorList>
            <person name="Zhang L."/>
        </authorList>
    </citation>
    <scope>NUCLEOTIDE SEQUENCE [LARGE SCALE GENOMIC DNA]</scope>
    <source>
        <strain evidence="1">LZ_2023a</strain>
        <tissue evidence="1">Muscle</tissue>
    </source>
</reference>
<dbReference type="Proteomes" id="UP001487740">
    <property type="component" value="Unassembled WGS sequence"/>
</dbReference>
<evidence type="ECO:0000313" key="1">
    <source>
        <dbReference type="EMBL" id="KAK8376457.1"/>
    </source>
</evidence>
<proteinExistence type="predicted"/>
<keyword evidence="2" id="KW-1185">Reference proteome</keyword>
<sequence>MMALVVVMVEGVETVPSRFDTFGTPDEEGPRLMVPLSLLMQDAPEDPSLPLAALTPAKRAGRRFRTASRSGGEYREEVEWGRRCDKRGWGRLWESARGRMDGRAVGNRNRLGRLHN</sequence>